<dbReference type="PANTHER" id="PTHR24095">
    <property type="entry name" value="ACETYL-COENZYME A SYNTHETASE"/>
    <property type="match status" value="1"/>
</dbReference>
<sequence length="623" mass="70245">MAKDVLEEIYSSEEVVPPLMKWKYITVKEYEAIYRSSIADVALFWGEEAKKLVWTKPWSKVVDGQPPNARWFVGGEINAYYNIVEKHRDSWIWGKPAIIWENELGDVEVATYEDLHNLVSRLAGALKSFGVKAGDWIAIYASPTIESLAVMLAAIKIGAPFEAIFTGFGFYEVAKRIASRKPKVFVVSDGFYRRGKVVDTLSVARKALDYSNHRCTTIVIEKTGSTRLRENEISFDNVKNLGKDSEGFTAPSNHPLFGLHVAYEDDFKPITHGVGGYLVQTFSTSKWIGLRPHDTYFCTVWPGWITGITYVVFGPLMIGSTIVLYDGSFDYPSADRWWDIIERYAVTLFLTTGSALRILSRAGNQYVKIHNMDTLKAVLVTAEPLETSVWWWTYRVVGTGSSPAITSIPEKLTGRIPVINMYIQSELATFVTGNLINYTFTPITPGSVGKPIPGFSIDVVDDYGKSVRDLIGELVLRSPWPSTPIEAPQDFWSRWVEGFYRTGDYALMTRNHTVFVLGRKDCVLKVSGYRLSPGAVENVVREVLKKNVLVVGAPDKTRFEVPIVIASESMDKEIVKKIVREYLGPIMEPADVRIEIFDEKSPRGYVRRRFKEMLWNIAVQAKG</sequence>
<gene>
    <name evidence="4" type="ORF">QPL79_05120</name>
</gene>
<feature type="domain" description="Acetyl-coenzyme A synthetase N-terminal" evidence="3">
    <location>
        <begin position="30"/>
        <end position="82"/>
    </location>
</feature>
<dbReference type="Pfam" id="PF16177">
    <property type="entry name" value="ACAS_N"/>
    <property type="match status" value="1"/>
</dbReference>
<dbReference type="EMBL" id="JASNVW010000002">
    <property type="protein sequence ID" value="MDK6028737.1"/>
    <property type="molecule type" value="Genomic_DNA"/>
</dbReference>
<proteinExistence type="inferred from homology"/>
<dbReference type="Gene3D" id="3.40.50.12780">
    <property type="entry name" value="N-terminal domain of ligase-like"/>
    <property type="match status" value="1"/>
</dbReference>
<evidence type="ECO:0000313" key="5">
    <source>
        <dbReference type="Proteomes" id="UP001529235"/>
    </source>
</evidence>
<evidence type="ECO:0000256" key="1">
    <source>
        <dbReference type="ARBA" id="ARBA00006432"/>
    </source>
</evidence>
<dbReference type="RefSeq" id="WP_285273711.1">
    <property type="nucleotide sequence ID" value="NZ_JASNVW010000002.1"/>
</dbReference>
<comment type="similarity">
    <text evidence="1">Belongs to the ATP-dependent AMP-binding enzyme family.</text>
</comment>
<reference evidence="4 5" key="1">
    <citation type="submission" date="2023-05" db="EMBL/GenBank/DDBJ databases">
        <title>A new hyperthermophilic archaea 'Ignisphaera cupida' sp. nov. and description of the family 'Ignisphaeraceae' fam. nov.</title>
        <authorList>
            <person name="Podosokorskaya O.A."/>
            <person name="Elcheninov A.G."/>
            <person name="Klukina A."/>
            <person name="Merkel A.Y."/>
        </authorList>
    </citation>
    <scope>NUCLEOTIDE SEQUENCE [LARGE SCALE GENOMIC DNA]</scope>
    <source>
        <strain evidence="4 5">4213-co</strain>
    </source>
</reference>
<dbReference type="Pfam" id="PF00501">
    <property type="entry name" value="AMP-binding"/>
    <property type="match status" value="2"/>
</dbReference>
<name>A0ABD4Z6W8_9CREN</name>
<dbReference type="InterPro" id="IPR032387">
    <property type="entry name" value="ACAS_N"/>
</dbReference>
<evidence type="ECO:0000259" key="3">
    <source>
        <dbReference type="Pfam" id="PF16177"/>
    </source>
</evidence>
<evidence type="ECO:0000259" key="2">
    <source>
        <dbReference type="Pfam" id="PF00501"/>
    </source>
</evidence>
<dbReference type="InterPro" id="IPR045851">
    <property type="entry name" value="AMP-bd_C_sf"/>
</dbReference>
<dbReference type="SUPFAM" id="SSF56801">
    <property type="entry name" value="Acetyl-CoA synthetase-like"/>
    <property type="match status" value="1"/>
</dbReference>
<comment type="caution">
    <text evidence="4">The sequence shown here is derived from an EMBL/GenBank/DDBJ whole genome shotgun (WGS) entry which is preliminary data.</text>
</comment>
<dbReference type="AlphaFoldDB" id="A0ABD4Z6W8"/>
<evidence type="ECO:0000313" key="4">
    <source>
        <dbReference type="EMBL" id="MDK6028737.1"/>
    </source>
</evidence>
<organism evidence="4 5">
    <name type="scientific">Ignisphaera cupida</name>
    <dbReference type="NCBI Taxonomy" id="3050454"/>
    <lineage>
        <taxon>Archaea</taxon>
        <taxon>Thermoproteota</taxon>
        <taxon>Thermoprotei</taxon>
        <taxon>Desulfurococcales</taxon>
        <taxon>Desulfurococcaceae</taxon>
        <taxon>Ignisphaera</taxon>
    </lineage>
</organism>
<keyword evidence="5" id="KW-1185">Reference proteome</keyword>
<feature type="domain" description="AMP-dependent synthetase/ligase" evidence="2">
    <location>
        <begin position="94"/>
        <end position="232"/>
    </location>
</feature>
<dbReference type="PANTHER" id="PTHR24095:SF232">
    <property type="entry name" value="ACETYL-COENZYME A SYNTHETASE"/>
    <property type="match status" value="1"/>
</dbReference>
<accession>A0ABD4Z6W8</accession>
<dbReference type="InterPro" id="IPR042099">
    <property type="entry name" value="ANL_N_sf"/>
</dbReference>
<feature type="domain" description="AMP-dependent synthetase/ligase" evidence="2">
    <location>
        <begin position="277"/>
        <end position="480"/>
    </location>
</feature>
<dbReference type="InterPro" id="IPR000873">
    <property type="entry name" value="AMP-dep_synth/lig_dom"/>
</dbReference>
<dbReference type="Proteomes" id="UP001529235">
    <property type="component" value="Unassembled WGS sequence"/>
</dbReference>
<dbReference type="Gene3D" id="3.30.300.30">
    <property type="match status" value="1"/>
</dbReference>
<protein>
    <submittedName>
        <fullName evidence="4">AMP-binding protein</fullName>
    </submittedName>
</protein>